<accession>A0A9X7BT03</accession>
<protein>
    <submittedName>
        <fullName evidence="2">Uncharacterized protein</fullName>
    </submittedName>
</protein>
<dbReference type="EMBL" id="NVDU01000003">
    <property type="protein sequence ID" value="PFV35708.1"/>
    <property type="molecule type" value="Genomic_DNA"/>
</dbReference>
<comment type="caution">
    <text evidence="2">The sequence shown here is derived from an EMBL/GenBank/DDBJ whole genome shotgun (WGS) entry which is preliminary data.</text>
</comment>
<sequence>MTTTEWIVYGIIAYLLIGAALWIWSLCTDRWGGFLLYPVFAFLIIVGWLPLTIRNVIELILEKHKKWKGRN</sequence>
<evidence type="ECO:0000256" key="1">
    <source>
        <dbReference type="SAM" id="Phobius"/>
    </source>
</evidence>
<name>A0A9X7BT03_BACTU</name>
<feature type="transmembrane region" description="Helical" evidence="1">
    <location>
        <begin position="6"/>
        <end position="27"/>
    </location>
</feature>
<evidence type="ECO:0000313" key="3">
    <source>
        <dbReference type="Proteomes" id="UP000223366"/>
    </source>
</evidence>
<evidence type="ECO:0000313" key="2">
    <source>
        <dbReference type="EMBL" id="PFV35708.1"/>
    </source>
</evidence>
<organism evidence="2 3">
    <name type="scientific">Bacillus thuringiensis</name>
    <dbReference type="NCBI Taxonomy" id="1428"/>
    <lineage>
        <taxon>Bacteria</taxon>
        <taxon>Bacillati</taxon>
        <taxon>Bacillota</taxon>
        <taxon>Bacilli</taxon>
        <taxon>Bacillales</taxon>
        <taxon>Bacillaceae</taxon>
        <taxon>Bacillus</taxon>
        <taxon>Bacillus cereus group</taxon>
    </lineage>
</organism>
<dbReference type="RefSeq" id="WP_098685573.1">
    <property type="nucleotide sequence ID" value="NZ_NVDU01000003.1"/>
</dbReference>
<keyword evidence="1" id="KW-0812">Transmembrane</keyword>
<dbReference type="AlphaFoldDB" id="A0A9X7BT03"/>
<gene>
    <name evidence="2" type="ORF">COK99_01420</name>
</gene>
<proteinExistence type="predicted"/>
<keyword evidence="1" id="KW-0472">Membrane</keyword>
<keyword evidence="1" id="KW-1133">Transmembrane helix</keyword>
<feature type="transmembrane region" description="Helical" evidence="1">
    <location>
        <begin position="34"/>
        <end position="53"/>
    </location>
</feature>
<dbReference type="Proteomes" id="UP000223366">
    <property type="component" value="Unassembled WGS sequence"/>
</dbReference>
<reference evidence="2 3" key="1">
    <citation type="submission" date="2017-09" db="EMBL/GenBank/DDBJ databases">
        <title>Large-scale bioinformatics analysis of Bacillus genomes uncovers conserved roles of natural products in bacterial physiology.</title>
        <authorList>
            <consortium name="Agbiome Team Llc"/>
            <person name="Bleich R.M."/>
            <person name="Grubbs K.J."/>
            <person name="Santa Maria K.C."/>
            <person name="Allen S.E."/>
            <person name="Farag S."/>
            <person name="Shank E.A."/>
            <person name="Bowers A."/>
        </authorList>
    </citation>
    <scope>NUCLEOTIDE SEQUENCE [LARGE SCALE GENOMIC DNA]</scope>
    <source>
        <strain evidence="2 3">AFS060060</strain>
    </source>
</reference>